<dbReference type="PANTHER" id="PTHR10819">
    <property type="entry name" value="PHOSPHOTRIESTERASE-RELATED"/>
    <property type="match status" value="1"/>
</dbReference>
<evidence type="ECO:0000256" key="5">
    <source>
        <dbReference type="PROSITE-ProRule" id="PRU00679"/>
    </source>
</evidence>
<dbReference type="Proteomes" id="UP000199013">
    <property type="component" value="Unassembled WGS sequence"/>
</dbReference>
<dbReference type="InterPro" id="IPR001559">
    <property type="entry name" value="Phosphotriesterase"/>
</dbReference>
<gene>
    <name evidence="6" type="ORF">FDG2_2993</name>
</gene>
<feature type="binding site" evidence="4">
    <location>
        <position position="27"/>
    </location>
    <ligand>
        <name>Zn(2+)</name>
        <dbReference type="ChEBI" id="CHEBI:29105"/>
        <label>1</label>
    </ligand>
</feature>
<feature type="binding site" evidence="4">
    <location>
        <position position="211"/>
    </location>
    <ligand>
        <name>Zn(2+)</name>
        <dbReference type="ChEBI" id="CHEBI:29105"/>
        <label>2</label>
    </ligand>
</feature>
<proteinExistence type="inferred from homology"/>
<dbReference type="Pfam" id="PF02126">
    <property type="entry name" value="PTE"/>
    <property type="match status" value="1"/>
</dbReference>
<feature type="binding site" evidence="4">
    <location>
        <position position="182"/>
    </location>
    <ligand>
        <name>Zn(2+)</name>
        <dbReference type="ChEBI" id="CHEBI:29105"/>
        <label>2</label>
    </ligand>
</feature>
<sequence>MPESASFLVPTAKGAVDIEDLGMVLAHEHLFVWNPEYHANFPSLWDRSAGTASAAAELEEAYEHGVRTIVDMTVLGQGRDPGLIAEVAERTRVNIVLATGVYVLDGLPQIVRYRGPGEVLDGPDPLIDMMESDIRTGIAGTGIRAALVKFASEKAEPDATVLRLAAAVAEVHRRTRVPVVVHTDPVGGNALPLLEILSTHGVDPRHVALAHAGDATDRGYLFELAQSGAFIGCDRFGMQALAPDEQRVDTIAALIARGHLDQLLLSHDCASFIDHVTPEQRAAMSPGWSYSHLSTRVLPQLRAAGLDDGALATIFEDNPKRLLRGADLSVSVGAGRESVDVG</sequence>
<name>A0A1C3NYS3_9ACTN</name>
<keyword evidence="1 4" id="KW-0479">Metal-binding</keyword>
<dbReference type="EMBL" id="FLUV01001263">
    <property type="protein sequence ID" value="SBW22694.1"/>
    <property type="molecule type" value="Genomic_DNA"/>
</dbReference>
<dbReference type="Gene3D" id="3.20.20.140">
    <property type="entry name" value="Metal-dependent hydrolases"/>
    <property type="match status" value="1"/>
</dbReference>
<reference evidence="7" key="1">
    <citation type="submission" date="2016-02" db="EMBL/GenBank/DDBJ databases">
        <authorList>
            <person name="Wibberg D."/>
        </authorList>
    </citation>
    <scope>NUCLEOTIDE SEQUENCE [LARGE SCALE GENOMIC DNA]</scope>
</reference>
<dbReference type="EC" id="3.1.8.1" evidence="6"/>
<dbReference type="PANTHER" id="PTHR10819:SF3">
    <property type="entry name" value="PHOSPHOTRIESTERASE-RELATED PROTEIN"/>
    <property type="match status" value="1"/>
</dbReference>
<dbReference type="GO" id="GO:0008270">
    <property type="term" value="F:zinc ion binding"/>
    <property type="evidence" value="ECO:0007669"/>
    <property type="project" value="InterPro"/>
</dbReference>
<evidence type="ECO:0000256" key="2">
    <source>
        <dbReference type="ARBA" id="ARBA00022801"/>
    </source>
</evidence>
<protein>
    <submittedName>
        <fullName evidence="6">Aryldialkylphosphatase</fullName>
        <ecNumber evidence="6">3.1.8.1</ecNumber>
    </submittedName>
</protein>
<feature type="binding site" evidence="4">
    <location>
        <position position="29"/>
    </location>
    <ligand>
        <name>Zn(2+)</name>
        <dbReference type="ChEBI" id="CHEBI:29105"/>
        <label>1</label>
    </ligand>
</feature>
<feature type="binding site" evidence="4">
    <location>
        <position position="268"/>
    </location>
    <ligand>
        <name>Zn(2+)</name>
        <dbReference type="ChEBI" id="CHEBI:29105"/>
        <label>1</label>
    </ligand>
</feature>
<evidence type="ECO:0000313" key="7">
    <source>
        <dbReference type="Proteomes" id="UP000199013"/>
    </source>
</evidence>
<feature type="binding site" description="via carbamate group" evidence="4">
    <location>
        <position position="149"/>
    </location>
    <ligand>
        <name>Zn(2+)</name>
        <dbReference type="ChEBI" id="CHEBI:29105"/>
        <label>1</label>
    </ligand>
</feature>
<feature type="modified residue" description="N6-carboxylysine" evidence="3 5">
    <location>
        <position position="149"/>
    </location>
</feature>
<keyword evidence="2 6" id="KW-0378">Hydrolase</keyword>
<evidence type="ECO:0000256" key="3">
    <source>
        <dbReference type="PIRSR" id="PIRSR601559-50"/>
    </source>
</evidence>
<feature type="binding site" description="via carbamate group" evidence="4">
    <location>
        <position position="149"/>
    </location>
    <ligand>
        <name>Zn(2+)</name>
        <dbReference type="ChEBI" id="CHEBI:29105"/>
        <label>2</label>
    </ligand>
</feature>
<dbReference type="PROSITE" id="PS51347">
    <property type="entry name" value="PHOSPHOTRIESTERASE_2"/>
    <property type="match status" value="1"/>
</dbReference>
<evidence type="ECO:0000256" key="1">
    <source>
        <dbReference type="ARBA" id="ARBA00022723"/>
    </source>
</evidence>
<comment type="similarity">
    <text evidence="5">Belongs to the metallo-dependent hydrolases superfamily. Phosphotriesterase family.</text>
</comment>
<dbReference type="AlphaFoldDB" id="A0A1C3NYS3"/>
<dbReference type="SUPFAM" id="SSF51556">
    <property type="entry name" value="Metallo-dependent hydrolases"/>
    <property type="match status" value="1"/>
</dbReference>
<dbReference type="GO" id="GO:0004063">
    <property type="term" value="F:aryldialkylphosphatase activity"/>
    <property type="evidence" value="ECO:0007669"/>
    <property type="project" value="UniProtKB-EC"/>
</dbReference>
<dbReference type="InterPro" id="IPR032466">
    <property type="entry name" value="Metal_Hydrolase"/>
</dbReference>
<evidence type="ECO:0000256" key="4">
    <source>
        <dbReference type="PIRSR" id="PIRSR601559-51"/>
    </source>
</evidence>
<keyword evidence="7" id="KW-1185">Reference proteome</keyword>
<comment type="cofactor">
    <cofactor evidence="4">
        <name>a divalent metal cation</name>
        <dbReference type="ChEBI" id="CHEBI:60240"/>
    </cofactor>
    <text evidence="4">Binds 2 divalent metal cations per subunit.</text>
</comment>
<accession>A0A1C3NYS3</accession>
<evidence type="ECO:0000313" key="6">
    <source>
        <dbReference type="EMBL" id="SBW22694.1"/>
    </source>
</evidence>
<organism evidence="6 7">
    <name type="scientific">Candidatus Protofrankia californiensis</name>
    <dbReference type="NCBI Taxonomy" id="1839754"/>
    <lineage>
        <taxon>Bacteria</taxon>
        <taxon>Bacillati</taxon>
        <taxon>Actinomycetota</taxon>
        <taxon>Actinomycetes</taxon>
        <taxon>Frankiales</taxon>
        <taxon>Frankiaceae</taxon>
        <taxon>Protofrankia</taxon>
    </lineage>
</organism>